<accession>F8QCQ9</accession>
<organism evidence="3">
    <name type="scientific">Serpula lacrymans var. lacrymans (strain S7.3)</name>
    <name type="common">Dry rot fungus</name>
    <dbReference type="NCBI Taxonomy" id="936435"/>
    <lineage>
        <taxon>Eukaryota</taxon>
        <taxon>Fungi</taxon>
        <taxon>Dikarya</taxon>
        <taxon>Basidiomycota</taxon>
        <taxon>Agaricomycotina</taxon>
        <taxon>Agaricomycetes</taxon>
        <taxon>Agaricomycetidae</taxon>
        <taxon>Boletales</taxon>
        <taxon>Coniophorineae</taxon>
        <taxon>Serpulaceae</taxon>
        <taxon>Serpula</taxon>
    </lineage>
</organism>
<reference evidence="3" key="1">
    <citation type="journal article" date="2011" name="Science">
        <title>The plant cell wall-decomposing machinery underlies the functional diversity of forest fungi.</title>
        <authorList>
            <person name="Eastwood D.C."/>
            <person name="Floudas D."/>
            <person name="Binder M."/>
            <person name="Majcherczyk A."/>
            <person name="Schneider P."/>
            <person name="Aerts A."/>
            <person name="Asiegbu F.O."/>
            <person name="Baker S.E."/>
            <person name="Barry K."/>
            <person name="Bendiksby M."/>
            <person name="Blumentritt M."/>
            <person name="Coutinho P.M."/>
            <person name="Cullen D."/>
            <person name="de Vries R.P."/>
            <person name="Gathman A."/>
            <person name="Goodell B."/>
            <person name="Henrissat B."/>
            <person name="Ihrmark K."/>
            <person name="Kauserud H."/>
            <person name="Kohler A."/>
            <person name="LaButti K."/>
            <person name="Lapidus A."/>
            <person name="Lavin J.L."/>
            <person name="Lee Y.-H."/>
            <person name="Lindquist E."/>
            <person name="Lilly W."/>
            <person name="Lucas S."/>
            <person name="Morin E."/>
            <person name="Murat C."/>
            <person name="Oguiza J.A."/>
            <person name="Park J."/>
            <person name="Pisabarro A.G."/>
            <person name="Riley R."/>
            <person name="Rosling A."/>
            <person name="Salamov A."/>
            <person name="Schmidt O."/>
            <person name="Schmutz J."/>
            <person name="Skrede I."/>
            <person name="Stenlid J."/>
            <person name="Wiebenga A."/>
            <person name="Xie X."/>
            <person name="Kuees U."/>
            <person name="Hibbett D.S."/>
            <person name="Hoffmeister D."/>
            <person name="Hoegberg N."/>
            <person name="Martin F."/>
            <person name="Grigoriev I.V."/>
            <person name="Watkinson S.C."/>
        </authorList>
    </citation>
    <scope>NUCLEOTIDE SEQUENCE [LARGE SCALE GENOMIC DNA]</scope>
    <source>
        <strain evidence="3">strain S7.3</strain>
    </source>
</reference>
<dbReference type="OMA" id="GKMAIAN"/>
<dbReference type="InParanoid" id="F8QCQ9"/>
<evidence type="ECO:0000256" key="1">
    <source>
        <dbReference type="SAM" id="Coils"/>
    </source>
</evidence>
<evidence type="ECO:0000313" key="2">
    <source>
        <dbReference type="EMBL" id="EGN93924.1"/>
    </source>
</evidence>
<proteinExistence type="predicted"/>
<sequence>MSSSGYVTANTFYDQNHTAVNGIAKQAINAAQNNVDIKTVEDGIRGFAESSKVVMKMLDEVSKVHPFVAVAVLAFKAVVTLELKRRDNDKKVIALKMGMKDMMVILLQLRFVKDSKQKLPDGTTLQGRMQELMKQVASDITDCGNVCDAYTKKNLVVKVFKGPIWEDRLAGFVDTFVERRKEIELALSIHTTLGVDNANQTLAGLTEGLRAVNAKLDMLLLFRKLDSAQEKEISKIMAETKGGAKACIDNDDTLQKLILIGRKKDKSSKAASGLSTTVVVPNQHARSAPLDPHILVAVRNDILEDLDKTLSNNMELFDRKMAVQKRQLVEELNVVVHREGDRIISAVASGSHDKLIDPDLHQIWKEMGWKGNVKARHFVLALHDYFVDKFQEYDEQKIINTPCSLMSPLPPEDGFDPSLTLSITATSYPMKIQADDRWALAYINVSHVQPILEAFDDDSSGFVSIKEANNFSAARPKDWSLPHWLAYWAAGWHSITWEYSLRIGKIRQKMYHTLKDVLPENKSITDQYLDSAPLGQIEMLCASIQRCDDDVVQDALLNEKIRPYMESEQKRIEANLKLITYNIDAANTVALVVGPGRIERYIFPLLYILLRHHLRMIKLACKGIFAQNEMVEAGWSLARVMTLVDERINNVVALFKQKNLDVSAQLGIVAFGMFRLLHGEETAFSEMGEDCDIWYGSDSENDDDEDGEVDPAILKFGFTRHQLDVTAYEDPPPEEVDLAIHLPDSGFPRIEGTWSGLYFYDDDDLQVDGSMLISIDKSLEDGSFSGGGMDGLDKFNVKGDLRSCDKSTNWDIDLVKSYITAGHSWTYQGKLDVTTATIDGRWGNAEYGGKFHLQMSPISSQRFRYSAEEYSENKAQARWTFACEAVLYHVRRRMWSWRFFEGRREDRKRFVDLYSRRELAQAWSLDDKFDFEDEAQELENMERNLLPQDVRFYRSMAEVAVRDSVIHSNVRCDSCDATISGIRVVCLECITENFRNHVDLCFDCLSMETADESFDHSRTHAMVKVQRVFHQREVSPLIRNSRKAVERARDFMRLRDELEDKPIDYARTDDGDDDDADQCSDCDHRCIGCELAVSPPCWYCVCCDSDAFICDQCDSKDMSDWEGDHDNSHPLVRCQERIEEAAKTDPSELRILELENKIASLDDRFTRLEKRMDDQELAMNERFVSLEQLLIRVVSKLSA</sequence>
<dbReference type="SUPFAM" id="SSF57850">
    <property type="entry name" value="RING/U-box"/>
    <property type="match status" value="1"/>
</dbReference>
<dbReference type="eggNOG" id="ENOG502SXFA">
    <property type="taxonomic scope" value="Eukaryota"/>
</dbReference>
<dbReference type="EMBL" id="GL945490">
    <property type="protein sequence ID" value="EGN93924.1"/>
    <property type="molecule type" value="Genomic_DNA"/>
</dbReference>
<feature type="coiled-coil region" evidence="1">
    <location>
        <begin position="1151"/>
        <end position="1178"/>
    </location>
</feature>
<dbReference type="STRING" id="936435.F8QCQ9"/>
<gene>
    <name evidence="2" type="ORF">SERLA73DRAFT_115394</name>
</gene>
<name>F8QCQ9_SERL3</name>
<keyword evidence="1" id="KW-0175">Coiled coil</keyword>
<dbReference type="Proteomes" id="UP000008063">
    <property type="component" value="Unassembled WGS sequence"/>
</dbReference>
<keyword evidence="3" id="KW-1185">Reference proteome</keyword>
<dbReference type="OrthoDB" id="2122982at2759"/>
<dbReference type="HOGENOM" id="CLU_004050_1_0_1"/>
<evidence type="ECO:0000313" key="3">
    <source>
        <dbReference type="Proteomes" id="UP000008063"/>
    </source>
</evidence>
<protein>
    <submittedName>
        <fullName evidence="2">Uncharacterized protein</fullName>
    </submittedName>
</protein>
<dbReference type="AlphaFoldDB" id="F8QCQ9"/>